<dbReference type="InParanoid" id="A0A6P9D6Y0"/>
<proteinExistence type="predicted"/>
<dbReference type="Pfam" id="PF09240">
    <property type="entry name" value="IL6Ra-bind"/>
    <property type="match status" value="1"/>
</dbReference>
<dbReference type="GO" id="GO:0004896">
    <property type="term" value="F:cytokine receptor activity"/>
    <property type="evidence" value="ECO:0007669"/>
    <property type="project" value="InterPro"/>
</dbReference>
<evidence type="ECO:0000259" key="10">
    <source>
        <dbReference type="Pfam" id="PF09240"/>
    </source>
</evidence>
<dbReference type="Proteomes" id="UP001652622">
    <property type="component" value="Unplaced"/>
</dbReference>
<dbReference type="KEGG" id="pgut:117673789"/>
<reference evidence="12" key="1">
    <citation type="submission" date="2025-08" db="UniProtKB">
        <authorList>
            <consortium name="RefSeq"/>
        </authorList>
    </citation>
    <scope>IDENTIFICATION</scope>
    <source>
        <tissue evidence="12">Blood</tissue>
    </source>
</reference>
<name>A0A6P9D6Y0_PANGU</name>
<dbReference type="AlphaFoldDB" id="A0A6P9D6Y0"/>
<keyword evidence="6" id="KW-0675">Receptor</keyword>
<dbReference type="Gene3D" id="2.60.40.10">
    <property type="entry name" value="Immunoglobulins"/>
    <property type="match status" value="2"/>
</dbReference>
<evidence type="ECO:0000256" key="7">
    <source>
        <dbReference type="ARBA" id="ARBA00023180"/>
    </source>
</evidence>
<evidence type="ECO:0000256" key="1">
    <source>
        <dbReference type="ARBA" id="ARBA00004479"/>
    </source>
</evidence>
<feature type="domain" description="Type I cytokine receptor cytokine-binding" evidence="10">
    <location>
        <begin position="38"/>
        <end position="130"/>
    </location>
</feature>
<dbReference type="PROSITE" id="PS01356">
    <property type="entry name" value="HEMATOPO_REC_S_F2"/>
    <property type="match status" value="1"/>
</dbReference>
<sequence>MVTILGFSHMSWLIVFCATLHVAFPKEKGMNGTSVENFDCVVRSYTFKNPTMNCTWNAGKNVPPDTQYFMYLAYHNRARDNECPHYISNTLGRHIGCYFPDVIASPYRVNITVNGSSIESPIQSYVDDFRIYDKEQFRPPQNITVDYRSPLYYKVQWEPPPNSRKVGSECFEFQIKDERRNTAMTVQEKTYNFPKPAKYILRIRAVGHITCPISKKMNGEWSEPIEFGTDPDRFPTLPLVLVALGTIVIIVLLILICNRNHIWEKLTDPVPGPKVMWQHEKNEEKWVAPVPIAGESVTVVEEMTADSPKV</sequence>
<dbReference type="CDD" id="cd00063">
    <property type="entry name" value="FN3"/>
    <property type="match status" value="1"/>
</dbReference>
<evidence type="ECO:0000313" key="11">
    <source>
        <dbReference type="Proteomes" id="UP001652622"/>
    </source>
</evidence>
<keyword evidence="2 8" id="KW-0812">Transmembrane</keyword>
<protein>
    <submittedName>
        <fullName evidence="12">Interleukin-5 receptor subunit alpha-like isoform X1</fullName>
    </submittedName>
</protein>
<accession>A0A6P9D6Y0</accession>
<dbReference type="InterPro" id="IPR015321">
    <property type="entry name" value="TypeI_recpt_CBD"/>
</dbReference>
<keyword evidence="4 8" id="KW-1133">Transmembrane helix</keyword>
<dbReference type="GO" id="GO:0009897">
    <property type="term" value="C:external side of plasma membrane"/>
    <property type="evidence" value="ECO:0007669"/>
    <property type="project" value="TreeGrafter"/>
</dbReference>
<dbReference type="InterPro" id="IPR003961">
    <property type="entry name" value="FN3_dom"/>
</dbReference>
<comment type="subcellular location">
    <subcellularLocation>
        <location evidence="1">Membrane</location>
        <topology evidence="1">Single-pass type I membrane protein</topology>
    </subcellularLocation>
</comment>
<feature type="chain" id="PRO_5027849326" evidence="9">
    <location>
        <begin position="26"/>
        <end position="310"/>
    </location>
</feature>
<evidence type="ECO:0000256" key="5">
    <source>
        <dbReference type="ARBA" id="ARBA00023136"/>
    </source>
</evidence>
<keyword evidence="3 9" id="KW-0732">Signal</keyword>
<evidence type="ECO:0000256" key="9">
    <source>
        <dbReference type="SAM" id="SignalP"/>
    </source>
</evidence>
<dbReference type="InterPro" id="IPR036116">
    <property type="entry name" value="FN3_sf"/>
</dbReference>
<dbReference type="PANTHER" id="PTHR23037">
    <property type="entry name" value="CYTOKINE RECEPTOR"/>
    <property type="match status" value="1"/>
</dbReference>
<gene>
    <name evidence="12" type="primary">LOC117673789</name>
</gene>
<dbReference type="PANTHER" id="PTHR23037:SF46">
    <property type="entry name" value="INTERLEUKIN 5 RECEPTOR SUBUNIT ALPHA"/>
    <property type="match status" value="1"/>
</dbReference>
<evidence type="ECO:0000256" key="8">
    <source>
        <dbReference type="SAM" id="Phobius"/>
    </source>
</evidence>
<dbReference type="GeneID" id="117673789"/>
<organism evidence="11 12">
    <name type="scientific">Pantherophis guttatus</name>
    <name type="common">Corn snake</name>
    <name type="synonym">Elaphe guttata</name>
    <dbReference type="NCBI Taxonomy" id="94885"/>
    <lineage>
        <taxon>Eukaryota</taxon>
        <taxon>Metazoa</taxon>
        <taxon>Chordata</taxon>
        <taxon>Craniata</taxon>
        <taxon>Vertebrata</taxon>
        <taxon>Euteleostomi</taxon>
        <taxon>Lepidosauria</taxon>
        <taxon>Squamata</taxon>
        <taxon>Bifurcata</taxon>
        <taxon>Unidentata</taxon>
        <taxon>Episquamata</taxon>
        <taxon>Toxicofera</taxon>
        <taxon>Serpentes</taxon>
        <taxon>Colubroidea</taxon>
        <taxon>Colubridae</taxon>
        <taxon>Colubrinae</taxon>
        <taxon>Pantherophis</taxon>
    </lineage>
</organism>
<keyword evidence="5 8" id="KW-0472">Membrane</keyword>
<dbReference type="InterPro" id="IPR013783">
    <property type="entry name" value="Ig-like_fold"/>
</dbReference>
<dbReference type="OMA" id="NWRKMEL"/>
<feature type="transmembrane region" description="Helical" evidence="8">
    <location>
        <begin position="237"/>
        <end position="257"/>
    </location>
</feature>
<keyword evidence="11" id="KW-1185">Reference proteome</keyword>
<dbReference type="SUPFAM" id="SSF49265">
    <property type="entry name" value="Fibronectin type III"/>
    <property type="match status" value="2"/>
</dbReference>
<evidence type="ECO:0000256" key="4">
    <source>
        <dbReference type="ARBA" id="ARBA00022989"/>
    </source>
</evidence>
<dbReference type="RefSeq" id="XP_034287310.1">
    <property type="nucleotide sequence ID" value="XM_034431419.2"/>
</dbReference>
<feature type="signal peptide" evidence="9">
    <location>
        <begin position="1"/>
        <end position="25"/>
    </location>
</feature>
<keyword evidence="7" id="KW-0325">Glycoprotein</keyword>
<dbReference type="InterPro" id="IPR003532">
    <property type="entry name" value="Short_hematopoietin_rcpt_2_CS"/>
</dbReference>
<evidence type="ECO:0000313" key="12">
    <source>
        <dbReference type="RefSeq" id="XP_034287310.1"/>
    </source>
</evidence>
<evidence type="ECO:0000256" key="2">
    <source>
        <dbReference type="ARBA" id="ARBA00022692"/>
    </source>
</evidence>
<evidence type="ECO:0000256" key="6">
    <source>
        <dbReference type="ARBA" id="ARBA00023170"/>
    </source>
</evidence>
<evidence type="ECO:0000256" key="3">
    <source>
        <dbReference type="ARBA" id="ARBA00022729"/>
    </source>
</evidence>